<sequence>MNIEAILRLILFVCVRSRARLMVEWPGVGNAACSRAVMAAAGFSEVGWSAIGMGSNFEQTIFLITPVKKHLTKIGPRHLHHRQHPAVTPVEDKPSLQWTSEPHVPALTSFDEFASGLNLEITKNITEFDIFQHF</sequence>
<comment type="caution">
    <text evidence="2">The sequence shown here is derived from an EMBL/GenBank/DDBJ whole genome shotgun (WGS) entry which is preliminary data.</text>
</comment>
<protein>
    <submittedName>
        <fullName evidence="2">Uncharacterized protein</fullName>
    </submittedName>
</protein>
<feature type="chain" id="PRO_5032619636" evidence="1">
    <location>
        <begin position="20"/>
        <end position="134"/>
    </location>
</feature>
<evidence type="ECO:0000256" key="1">
    <source>
        <dbReference type="SAM" id="SignalP"/>
    </source>
</evidence>
<name>A0A835G677_SPOEX</name>
<reference evidence="2" key="1">
    <citation type="submission" date="2020-08" db="EMBL/GenBank/DDBJ databases">
        <title>Spodoptera exigua strain:BAW_Kor-Di-RS1 Genome sequencing and assembly.</title>
        <authorList>
            <person name="Kim J."/>
            <person name="Nam H.Y."/>
            <person name="Kwon M."/>
            <person name="Choi J.H."/>
            <person name="Cho S.R."/>
            <person name="Kim G.-H."/>
        </authorList>
    </citation>
    <scope>NUCLEOTIDE SEQUENCE</scope>
    <source>
        <strain evidence="2">BAW_Kor-Di-RS1</strain>
        <tissue evidence="2">Whole-body</tissue>
    </source>
</reference>
<dbReference type="Proteomes" id="UP000648187">
    <property type="component" value="Unassembled WGS sequence"/>
</dbReference>
<accession>A0A835G677</accession>
<evidence type="ECO:0000313" key="3">
    <source>
        <dbReference type="Proteomes" id="UP000648187"/>
    </source>
</evidence>
<evidence type="ECO:0000313" key="2">
    <source>
        <dbReference type="EMBL" id="KAF9409700.1"/>
    </source>
</evidence>
<proteinExistence type="predicted"/>
<gene>
    <name evidence="2" type="ORF">HW555_010990</name>
</gene>
<keyword evidence="1" id="KW-0732">Signal</keyword>
<dbReference type="AlphaFoldDB" id="A0A835G677"/>
<feature type="signal peptide" evidence="1">
    <location>
        <begin position="1"/>
        <end position="19"/>
    </location>
</feature>
<keyword evidence="3" id="KW-1185">Reference proteome</keyword>
<organism evidence="2 3">
    <name type="scientific">Spodoptera exigua</name>
    <name type="common">Beet armyworm</name>
    <name type="synonym">Noctua fulgens</name>
    <dbReference type="NCBI Taxonomy" id="7107"/>
    <lineage>
        <taxon>Eukaryota</taxon>
        <taxon>Metazoa</taxon>
        <taxon>Ecdysozoa</taxon>
        <taxon>Arthropoda</taxon>
        <taxon>Hexapoda</taxon>
        <taxon>Insecta</taxon>
        <taxon>Pterygota</taxon>
        <taxon>Neoptera</taxon>
        <taxon>Endopterygota</taxon>
        <taxon>Lepidoptera</taxon>
        <taxon>Glossata</taxon>
        <taxon>Ditrysia</taxon>
        <taxon>Noctuoidea</taxon>
        <taxon>Noctuidae</taxon>
        <taxon>Amphipyrinae</taxon>
        <taxon>Spodoptera</taxon>
    </lineage>
</organism>
<dbReference type="EMBL" id="JACKWZ010000302">
    <property type="protein sequence ID" value="KAF9409700.1"/>
    <property type="molecule type" value="Genomic_DNA"/>
</dbReference>